<dbReference type="InterPro" id="IPR036890">
    <property type="entry name" value="HATPase_C_sf"/>
</dbReference>
<proteinExistence type="predicted"/>
<dbReference type="EMBL" id="JBHTLU010000021">
    <property type="protein sequence ID" value="MFD1222102.1"/>
    <property type="molecule type" value="Genomic_DNA"/>
</dbReference>
<keyword evidence="6 11" id="KW-0418">Kinase</keyword>
<dbReference type="PANTHER" id="PTHR24421:SF10">
    <property type="entry name" value="NITRATE_NITRITE SENSOR PROTEIN NARQ"/>
    <property type="match status" value="1"/>
</dbReference>
<keyword evidence="8" id="KW-0902">Two-component regulatory system</keyword>
<feature type="transmembrane region" description="Helical" evidence="9">
    <location>
        <begin position="91"/>
        <end position="111"/>
    </location>
</feature>
<keyword evidence="9" id="KW-1133">Transmembrane helix</keyword>
<evidence type="ECO:0000313" key="12">
    <source>
        <dbReference type="Proteomes" id="UP001597180"/>
    </source>
</evidence>
<dbReference type="EC" id="2.7.13.3" evidence="2"/>
<dbReference type="Proteomes" id="UP001597180">
    <property type="component" value="Unassembled WGS sequence"/>
</dbReference>
<evidence type="ECO:0000256" key="3">
    <source>
        <dbReference type="ARBA" id="ARBA00022553"/>
    </source>
</evidence>
<evidence type="ECO:0000256" key="1">
    <source>
        <dbReference type="ARBA" id="ARBA00000085"/>
    </source>
</evidence>
<evidence type="ECO:0000259" key="10">
    <source>
        <dbReference type="PROSITE" id="PS50109"/>
    </source>
</evidence>
<gene>
    <name evidence="11" type="ORF">ACFQ4B_18430</name>
</gene>
<evidence type="ECO:0000256" key="9">
    <source>
        <dbReference type="SAM" id="Phobius"/>
    </source>
</evidence>
<keyword evidence="12" id="KW-1185">Reference proteome</keyword>
<dbReference type="RefSeq" id="WP_345592343.1">
    <property type="nucleotide sequence ID" value="NZ_BAABJG010000031.1"/>
</dbReference>
<dbReference type="GO" id="GO:0016301">
    <property type="term" value="F:kinase activity"/>
    <property type="evidence" value="ECO:0007669"/>
    <property type="project" value="UniProtKB-KW"/>
</dbReference>
<feature type="transmembrane region" description="Helical" evidence="9">
    <location>
        <begin position="131"/>
        <end position="153"/>
    </location>
</feature>
<organism evidence="11 12">
    <name type="scientific">Paenibacillus vulneris</name>
    <dbReference type="NCBI Taxonomy" id="1133364"/>
    <lineage>
        <taxon>Bacteria</taxon>
        <taxon>Bacillati</taxon>
        <taxon>Bacillota</taxon>
        <taxon>Bacilli</taxon>
        <taxon>Bacillales</taxon>
        <taxon>Paenibacillaceae</taxon>
        <taxon>Paenibacillus</taxon>
    </lineage>
</organism>
<comment type="caution">
    <text evidence="11">The sequence shown here is derived from an EMBL/GenBank/DDBJ whole genome shotgun (WGS) entry which is preliminary data.</text>
</comment>
<accession>A0ABW3UM93</accession>
<name>A0ABW3UM93_9BACL</name>
<sequence length="408" mass="45195">MSAKSQSSCDCVRNKVAAAVPYRHWFDYVIIGTRTLWFLLGVHYLLSRSGGELSGSSGFAATGDRWFILLFYTLAYVTPMVLFLRRGIPRMFPVLAELLLNGTFFCLMAASPTVEFAFYNFPSIMLGYMSVGRIAVFSAATSVIVIPLLVGWFRGSGIETTISVAIEFGVLYGSGFCFQKLIASYGLITKQNQTLELYAKQIEALTLTEERNRLSRELHDTVGHTFATTITGMDAVHYLIDVDPQEAKNSLQELLEVTRNGLDEVRRHIHQIAPEQEERTLTEALSQIADEFALHTGTEIAVHVEGTEYTVSENVRLTMIRCLQESLTNANKHGKASSIRIELAYSEECVEIKIADDGKGASELVEGFGLKAMYERAANLNGTLAVTSHSDHGTVIACTIPTKKIHRK</sequence>
<dbReference type="PROSITE" id="PS50109">
    <property type="entry name" value="HIS_KIN"/>
    <property type="match status" value="1"/>
</dbReference>
<dbReference type="Gene3D" id="1.20.5.1930">
    <property type="match status" value="1"/>
</dbReference>
<comment type="catalytic activity">
    <reaction evidence="1">
        <text>ATP + protein L-histidine = ADP + protein N-phospho-L-histidine.</text>
        <dbReference type="EC" id="2.7.13.3"/>
    </reaction>
</comment>
<evidence type="ECO:0000256" key="6">
    <source>
        <dbReference type="ARBA" id="ARBA00022777"/>
    </source>
</evidence>
<dbReference type="Gene3D" id="3.30.565.10">
    <property type="entry name" value="Histidine kinase-like ATPase, C-terminal domain"/>
    <property type="match status" value="1"/>
</dbReference>
<dbReference type="InterPro" id="IPR050482">
    <property type="entry name" value="Sensor_HK_TwoCompSys"/>
</dbReference>
<evidence type="ECO:0000256" key="8">
    <source>
        <dbReference type="ARBA" id="ARBA00023012"/>
    </source>
</evidence>
<keyword evidence="3" id="KW-0597">Phosphoprotein</keyword>
<reference evidence="12" key="1">
    <citation type="journal article" date="2019" name="Int. J. Syst. Evol. Microbiol.">
        <title>The Global Catalogue of Microorganisms (GCM) 10K type strain sequencing project: providing services to taxonomists for standard genome sequencing and annotation.</title>
        <authorList>
            <consortium name="The Broad Institute Genomics Platform"/>
            <consortium name="The Broad Institute Genome Sequencing Center for Infectious Disease"/>
            <person name="Wu L."/>
            <person name="Ma J."/>
        </authorList>
    </citation>
    <scope>NUCLEOTIDE SEQUENCE [LARGE SCALE GENOMIC DNA]</scope>
    <source>
        <strain evidence="12">CCUG 53270</strain>
    </source>
</reference>
<evidence type="ECO:0000256" key="2">
    <source>
        <dbReference type="ARBA" id="ARBA00012438"/>
    </source>
</evidence>
<keyword evidence="7" id="KW-0067">ATP-binding</keyword>
<dbReference type="Pfam" id="PF07730">
    <property type="entry name" value="HisKA_3"/>
    <property type="match status" value="1"/>
</dbReference>
<evidence type="ECO:0000256" key="5">
    <source>
        <dbReference type="ARBA" id="ARBA00022741"/>
    </source>
</evidence>
<keyword evidence="4" id="KW-0808">Transferase</keyword>
<dbReference type="CDD" id="cd16917">
    <property type="entry name" value="HATPase_UhpB-NarQ-NarX-like"/>
    <property type="match status" value="1"/>
</dbReference>
<dbReference type="PANTHER" id="PTHR24421">
    <property type="entry name" value="NITRATE/NITRITE SENSOR PROTEIN NARX-RELATED"/>
    <property type="match status" value="1"/>
</dbReference>
<dbReference type="InterPro" id="IPR011712">
    <property type="entry name" value="Sig_transdc_His_kin_sub3_dim/P"/>
</dbReference>
<dbReference type="Pfam" id="PF02518">
    <property type="entry name" value="HATPase_c"/>
    <property type="match status" value="1"/>
</dbReference>
<keyword evidence="9" id="KW-0472">Membrane</keyword>
<protein>
    <recommendedName>
        <fullName evidence="2">histidine kinase</fullName>
        <ecNumber evidence="2">2.7.13.3</ecNumber>
    </recommendedName>
</protein>
<keyword evidence="5" id="KW-0547">Nucleotide-binding</keyword>
<evidence type="ECO:0000313" key="11">
    <source>
        <dbReference type="EMBL" id="MFD1222102.1"/>
    </source>
</evidence>
<keyword evidence="9" id="KW-0812">Transmembrane</keyword>
<dbReference type="SUPFAM" id="SSF55874">
    <property type="entry name" value="ATPase domain of HSP90 chaperone/DNA topoisomerase II/histidine kinase"/>
    <property type="match status" value="1"/>
</dbReference>
<dbReference type="InterPro" id="IPR005467">
    <property type="entry name" value="His_kinase_dom"/>
</dbReference>
<evidence type="ECO:0000256" key="7">
    <source>
        <dbReference type="ARBA" id="ARBA00022840"/>
    </source>
</evidence>
<feature type="domain" description="Histidine kinase" evidence="10">
    <location>
        <begin position="221"/>
        <end position="404"/>
    </location>
</feature>
<dbReference type="InterPro" id="IPR003594">
    <property type="entry name" value="HATPase_dom"/>
</dbReference>
<evidence type="ECO:0000256" key="4">
    <source>
        <dbReference type="ARBA" id="ARBA00022679"/>
    </source>
</evidence>
<feature type="transmembrane region" description="Helical" evidence="9">
    <location>
        <begin position="25"/>
        <end position="46"/>
    </location>
</feature>
<feature type="transmembrane region" description="Helical" evidence="9">
    <location>
        <begin position="66"/>
        <end position="84"/>
    </location>
</feature>